<evidence type="ECO:0008006" key="4">
    <source>
        <dbReference type="Google" id="ProtNLM"/>
    </source>
</evidence>
<organism evidence="2 3">
    <name type="scientific">Methylobacterium persicinum</name>
    <dbReference type="NCBI Taxonomy" id="374426"/>
    <lineage>
        <taxon>Bacteria</taxon>
        <taxon>Pseudomonadati</taxon>
        <taxon>Pseudomonadota</taxon>
        <taxon>Alphaproteobacteria</taxon>
        <taxon>Hyphomicrobiales</taxon>
        <taxon>Methylobacteriaceae</taxon>
        <taxon>Methylobacterium</taxon>
    </lineage>
</organism>
<accession>A0ABU0HNX0</accession>
<evidence type="ECO:0000313" key="2">
    <source>
        <dbReference type="EMBL" id="MDQ0444018.1"/>
    </source>
</evidence>
<sequence length="85" mass="9038">MRSASLFLVLTLAAIPAAAQPLRASPTVPQTVTDAVYVRPLYGGPYRHCGGECLKSGSLSWFCSERQQCVLNCAVAPPTRKCASP</sequence>
<keyword evidence="3" id="KW-1185">Reference proteome</keyword>
<gene>
    <name evidence="2" type="ORF">QO016_003526</name>
</gene>
<protein>
    <recommendedName>
        <fullName evidence="4">Porin</fullName>
    </recommendedName>
</protein>
<name>A0ABU0HNX0_9HYPH</name>
<evidence type="ECO:0000313" key="3">
    <source>
        <dbReference type="Proteomes" id="UP001236369"/>
    </source>
</evidence>
<feature type="signal peptide" evidence="1">
    <location>
        <begin position="1"/>
        <end position="19"/>
    </location>
</feature>
<evidence type="ECO:0000256" key="1">
    <source>
        <dbReference type="SAM" id="SignalP"/>
    </source>
</evidence>
<dbReference type="RefSeq" id="WP_238249272.1">
    <property type="nucleotide sequence ID" value="NZ_BPQX01000028.1"/>
</dbReference>
<proteinExistence type="predicted"/>
<feature type="chain" id="PRO_5047374940" description="Porin" evidence="1">
    <location>
        <begin position="20"/>
        <end position="85"/>
    </location>
</feature>
<dbReference type="EMBL" id="JAUSVV010000009">
    <property type="protein sequence ID" value="MDQ0444018.1"/>
    <property type="molecule type" value="Genomic_DNA"/>
</dbReference>
<dbReference type="Proteomes" id="UP001236369">
    <property type="component" value="Unassembled WGS sequence"/>
</dbReference>
<reference evidence="2 3" key="1">
    <citation type="submission" date="2023-07" db="EMBL/GenBank/DDBJ databases">
        <title>Genomic Encyclopedia of Type Strains, Phase IV (KMG-IV): sequencing the most valuable type-strain genomes for metagenomic binning, comparative biology and taxonomic classification.</title>
        <authorList>
            <person name="Goeker M."/>
        </authorList>
    </citation>
    <scope>NUCLEOTIDE SEQUENCE [LARGE SCALE GENOMIC DNA]</scope>
    <source>
        <strain evidence="2 3">DSM 19562</strain>
    </source>
</reference>
<keyword evidence="1" id="KW-0732">Signal</keyword>
<comment type="caution">
    <text evidence="2">The sequence shown here is derived from an EMBL/GenBank/DDBJ whole genome shotgun (WGS) entry which is preliminary data.</text>
</comment>